<feature type="domain" description="PNPLA" evidence="3">
    <location>
        <begin position="25"/>
        <end position="244"/>
    </location>
</feature>
<evidence type="ECO:0000313" key="5">
    <source>
        <dbReference type="Proteomes" id="UP001530400"/>
    </source>
</evidence>
<dbReference type="AlphaFoldDB" id="A0ABD3NGV8"/>
<protein>
    <recommendedName>
        <fullName evidence="3">PNPLA domain-containing protein</fullName>
    </recommendedName>
</protein>
<organism evidence="4 5">
    <name type="scientific">Cyclotella atomus</name>
    <dbReference type="NCBI Taxonomy" id="382360"/>
    <lineage>
        <taxon>Eukaryota</taxon>
        <taxon>Sar</taxon>
        <taxon>Stramenopiles</taxon>
        <taxon>Ochrophyta</taxon>
        <taxon>Bacillariophyta</taxon>
        <taxon>Coscinodiscophyceae</taxon>
        <taxon>Thalassiosirophycidae</taxon>
        <taxon>Stephanodiscales</taxon>
        <taxon>Stephanodiscaceae</taxon>
        <taxon>Cyclotella</taxon>
    </lineage>
</organism>
<dbReference type="GO" id="GO:0006629">
    <property type="term" value="P:lipid metabolic process"/>
    <property type="evidence" value="ECO:0007669"/>
    <property type="project" value="UniProtKB-KW"/>
</dbReference>
<keyword evidence="1" id="KW-0443">Lipid metabolism</keyword>
<accession>A0ABD3NGV8</accession>
<dbReference type="Gene3D" id="3.40.1090.10">
    <property type="entry name" value="Cytosolic phospholipase A2 catalytic domain"/>
    <property type="match status" value="1"/>
</dbReference>
<dbReference type="EMBL" id="JALLPJ020001184">
    <property type="protein sequence ID" value="KAL3774623.1"/>
    <property type="molecule type" value="Genomic_DNA"/>
</dbReference>
<dbReference type="SUPFAM" id="SSF52151">
    <property type="entry name" value="FabD/lysophospholipase-like"/>
    <property type="match status" value="1"/>
</dbReference>
<dbReference type="PROSITE" id="PS51257">
    <property type="entry name" value="PROKAR_LIPOPROTEIN"/>
    <property type="match status" value="1"/>
</dbReference>
<dbReference type="Proteomes" id="UP001530400">
    <property type="component" value="Unassembled WGS sequence"/>
</dbReference>
<feature type="short sequence motif" description="GXGXXG" evidence="2">
    <location>
        <begin position="29"/>
        <end position="34"/>
    </location>
</feature>
<proteinExistence type="predicted"/>
<dbReference type="InterPro" id="IPR033562">
    <property type="entry name" value="PLPL"/>
</dbReference>
<gene>
    <name evidence="4" type="ORF">ACHAWO_001994</name>
</gene>
<evidence type="ECO:0000256" key="1">
    <source>
        <dbReference type="ARBA" id="ARBA00023098"/>
    </source>
</evidence>
<evidence type="ECO:0000313" key="4">
    <source>
        <dbReference type="EMBL" id="KAL3774623.1"/>
    </source>
</evidence>
<dbReference type="InterPro" id="IPR002641">
    <property type="entry name" value="PNPLA_dom"/>
</dbReference>
<sequence>MGSRPFANILRRFSSATSPNNDISFGFSGAGFLGCYHVGVAACLHRQGILPNPNDSSNGTSPPLVTGVSAGSMIAAAVLAGVQPDPDGMEVVLEAARKTRALAKSNDFNVSLDVLTPGFSLIDQVEEPFQVSLVKALGGRIPEKISDQIDDSNVYDIDPNLFQRRFPDGSLRLGLTDRRVFGPRSILESYRYVDSFRNVDDIIATCMLSSYIPGGTGPLHLHDKMPEFLIGLFGSNNNSGSTARSVKDNTINDTVHRAGTRLREIEAAGLVKHGRTGLPVLPQKPNQETELDQKPIVLNSTDFWDGGIADVFPTFDDRTIIIAPVNGFFSNPAICPMHSADEVVEEVTSQDSDGKTSSATTAKKPIQLQLQTLIRTYIPKTFRHCNKAELGLNNRNAKAVLKMAFSSEDEELYQIFRDGYDDAR</sequence>
<comment type="caution">
    <text evidence="2">Lacks conserved residue(s) required for the propagation of feature annotation.</text>
</comment>
<evidence type="ECO:0000256" key="2">
    <source>
        <dbReference type="PROSITE-ProRule" id="PRU01161"/>
    </source>
</evidence>
<feature type="short sequence motif" description="GXSXG" evidence="2">
    <location>
        <begin position="67"/>
        <end position="71"/>
    </location>
</feature>
<reference evidence="4 5" key="1">
    <citation type="submission" date="2024-10" db="EMBL/GenBank/DDBJ databases">
        <title>Updated reference genomes for cyclostephanoid diatoms.</title>
        <authorList>
            <person name="Roberts W.R."/>
            <person name="Alverson A.J."/>
        </authorList>
    </citation>
    <scope>NUCLEOTIDE SEQUENCE [LARGE SCALE GENOMIC DNA]</scope>
    <source>
        <strain evidence="4 5">AJA010-31</strain>
    </source>
</reference>
<comment type="caution">
    <text evidence="4">The sequence shown here is derived from an EMBL/GenBank/DDBJ whole genome shotgun (WGS) entry which is preliminary data.</text>
</comment>
<name>A0ABD3NGV8_9STRA</name>
<dbReference type="InterPro" id="IPR016035">
    <property type="entry name" value="Acyl_Trfase/lysoPLipase"/>
</dbReference>
<dbReference type="Pfam" id="PF01734">
    <property type="entry name" value="Patatin"/>
    <property type="match status" value="1"/>
</dbReference>
<dbReference type="PANTHER" id="PTHR12406:SF7">
    <property type="entry name" value="PATATIN-LIKE PHOSPHOLIPASE DOMAIN-CONTAINING PROTEIN 4"/>
    <property type="match status" value="1"/>
</dbReference>
<dbReference type="PANTHER" id="PTHR12406">
    <property type="entry name" value="CALCIUM-INDEPENDENT PHOSPHOLIPASE A2 IPLA2 -RELATED"/>
    <property type="match status" value="1"/>
</dbReference>
<keyword evidence="5" id="KW-1185">Reference proteome</keyword>
<evidence type="ECO:0000259" key="3">
    <source>
        <dbReference type="PROSITE" id="PS51635"/>
    </source>
</evidence>
<dbReference type="PROSITE" id="PS51635">
    <property type="entry name" value="PNPLA"/>
    <property type="match status" value="1"/>
</dbReference>